<comment type="caution">
    <text evidence="1">The sequence shown here is derived from an EMBL/GenBank/DDBJ whole genome shotgun (WGS) entry which is preliminary data.</text>
</comment>
<gene>
    <name evidence="1" type="ORF">RRG08_044461</name>
</gene>
<evidence type="ECO:0000313" key="2">
    <source>
        <dbReference type="Proteomes" id="UP001283361"/>
    </source>
</evidence>
<dbReference type="EMBL" id="JAWDGP010002476">
    <property type="protein sequence ID" value="KAK3782919.1"/>
    <property type="molecule type" value="Genomic_DNA"/>
</dbReference>
<accession>A0AAE1A7Y9</accession>
<organism evidence="1 2">
    <name type="scientific">Elysia crispata</name>
    <name type="common">lettuce slug</name>
    <dbReference type="NCBI Taxonomy" id="231223"/>
    <lineage>
        <taxon>Eukaryota</taxon>
        <taxon>Metazoa</taxon>
        <taxon>Spiralia</taxon>
        <taxon>Lophotrochozoa</taxon>
        <taxon>Mollusca</taxon>
        <taxon>Gastropoda</taxon>
        <taxon>Heterobranchia</taxon>
        <taxon>Euthyneura</taxon>
        <taxon>Panpulmonata</taxon>
        <taxon>Sacoglossa</taxon>
        <taxon>Placobranchoidea</taxon>
        <taxon>Plakobranchidae</taxon>
        <taxon>Elysia</taxon>
    </lineage>
</organism>
<keyword evidence="2" id="KW-1185">Reference proteome</keyword>
<protein>
    <submittedName>
        <fullName evidence="1">Uncharacterized protein</fullName>
    </submittedName>
</protein>
<name>A0AAE1A7Y9_9GAST</name>
<dbReference type="Proteomes" id="UP001283361">
    <property type="component" value="Unassembled WGS sequence"/>
</dbReference>
<proteinExistence type="predicted"/>
<reference evidence="1" key="1">
    <citation type="journal article" date="2023" name="G3 (Bethesda)">
        <title>A reference genome for the long-term kleptoplast-retaining sea slug Elysia crispata morphotype clarki.</title>
        <authorList>
            <person name="Eastman K.E."/>
            <person name="Pendleton A.L."/>
            <person name="Shaikh M.A."/>
            <person name="Suttiyut T."/>
            <person name="Ogas R."/>
            <person name="Tomko P."/>
            <person name="Gavelis G."/>
            <person name="Widhalm J.R."/>
            <person name="Wisecaver J.H."/>
        </authorList>
    </citation>
    <scope>NUCLEOTIDE SEQUENCE</scope>
    <source>
        <strain evidence="1">ECLA1</strain>
    </source>
</reference>
<dbReference type="AlphaFoldDB" id="A0AAE1A7Y9"/>
<evidence type="ECO:0000313" key="1">
    <source>
        <dbReference type="EMBL" id="KAK3782919.1"/>
    </source>
</evidence>
<sequence>MMTEWDRIYPQPPLAVRKPAAERAQAKVNINNFSHGEQPVEPFFLLEEAQVTMNINNFSHEEQVAQPVEPFFLLEEAEVKKNLTYPARFTDLN</sequence>